<dbReference type="Gene3D" id="3.40.50.300">
    <property type="entry name" value="P-loop containing nucleotide triphosphate hydrolases"/>
    <property type="match status" value="1"/>
</dbReference>
<evidence type="ECO:0000256" key="3">
    <source>
        <dbReference type="PROSITE-ProRule" id="PRU01052"/>
    </source>
</evidence>
<proteinExistence type="inferred from homology"/>
<dbReference type="GO" id="GO:0003924">
    <property type="term" value="F:GTPase activity"/>
    <property type="evidence" value="ECO:0007669"/>
    <property type="project" value="InterPro"/>
</dbReference>
<dbReference type="Proteomes" id="UP000694380">
    <property type="component" value="Unplaced"/>
</dbReference>
<dbReference type="GeneTree" id="ENSGT00940000154265"/>
<protein>
    <recommendedName>
        <fullName evidence="5">GB1/RHD3-type G domain-containing protein</fullName>
    </recommendedName>
</protein>
<evidence type="ECO:0000259" key="5">
    <source>
        <dbReference type="PROSITE" id="PS51715"/>
    </source>
</evidence>
<dbReference type="SUPFAM" id="SSF52540">
    <property type="entry name" value="P-loop containing nucleoside triphosphate hydrolases"/>
    <property type="match status" value="1"/>
</dbReference>
<dbReference type="GO" id="GO:0005525">
    <property type="term" value="F:GTP binding"/>
    <property type="evidence" value="ECO:0007669"/>
    <property type="project" value="UniProtKB-KW"/>
</dbReference>
<dbReference type="InterPro" id="IPR030386">
    <property type="entry name" value="G_GB1_RHD3_dom"/>
</dbReference>
<reference evidence="6" key="1">
    <citation type="submission" date="2025-08" db="UniProtKB">
        <authorList>
            <consortium name="Ensembl"/>
        </authorList>
    </citation>
    <scope>IDENTIFICATION</scope>
</reference>
<feature type="compositionally biased region" description="Polar residues" evidence="4">
    <location>
        <begin position="144"/>
        <end position="169"/>
    </location>
</feature>
<dbReference type="AlphaFoldDB" id="A0A8C3FBG8"/>
<dbReference type="InterPro" id="IPR027417">
    <property type="entry name" value="P-loop_NTPase"/>
</dbReference>
<dbReference type="PANTHER" id="PTHR10751">
    <property type="entry name" value="GUANYLATE BINDING PROTEIN"/>
    <property type="match status" value="1"/>
</dbReference>
<sequence length="169" mass="17454">MEGPVCLVGNGADGELEVNPAALDILRGVVQPVVVVAIVGLYRTGKSYLMNSLAGKQRGESFPSPLPVGPGLEPGARGQACPGTGSLPRLLSPQGSRWAPRCSRTPRASGCGACPTPAGPATPWCCWTPRGWATWRRATPRTTCGSSRWPCSSAAPWSTTAKGPSTSSP</sequence>
<dbReference type="InterPro" id="IPR015894">
    <property type="entry name" value="Guanylate-bd_N"/>
</dbReference>
<evidence type="ECO:0000256" key="1">
    <source>
        <dbReference type="ARBA" id="ARBA00022741"/>
    </source>
</evidence>
<feature type="domain" description="GB1/RHD3-type G" evidence="5">
    <location>
        <begin position="30"/>
        <end position="63"/>
    </location>
</feature>
<dbReference type="PROSITE" id="PS51715">
    <property type="entry name" value="G_GB1_RHD3"/>
    <property type="match status" value="1"/>
</dbReference>
<evidence type="ECO:0000313" key="7">
    <source>
        <dbReference type="Proteomes" id="UP000694380"/>
    </source>
</evidence>
<dbReference type="Pfam" id="PF02263">
    <property type="entry name" value="GBP"/>
    <property type="match status" value="1"/>
</dbReference>
<name>A0A8C3FBG8_CHRPI</name>
<dbReference type="Ensembl" id="ENSCPBT00000006747.1">
    <property type="protein sequence ID" value="ENSCPBP00000005551.1"/>
    <property type="gene ID" value="ENSCPBG00000004439.1"/>
</dbReference>
<evidence type="ECO:0000256" key="2">
    <source>
        <dbReference type="ARBA" id="ARBA00023134"/>
    </source>
</evidence>
<feature type="region of interest" description="Disordered" evidence="4">
    <location>
        <begin position="141"/>
        <end position="169"/>
    </location>
</feature>
<keyword evidence="2" id="KW-0342">GTP-binding</keyword>
<keyword evidence="7" id="KW-1185">Reference proteome</keyword>
<reference evidence="6" key="2">
    <citation type="submission" date="2025-09" db="UniProtKB">
        <authorList>
            <consortium name="Ensembl"/>
        </authorList>
    </citation>
    <scope>IDENTIFICATION</scope>
</reference>
<evidence type="ECO:0000256" key="4">
    <source>
        <dbReference type="SAM" id="MobiDB-lite"/>
    </source>
</evidence>
<comment type="similarity">
    <text evidence="3">Belongs to the TRAFAC class dynamin-like GTPase superfamily. GB1/RHD3 GTPase family.</text>
</comment>
<evidence type="ECO:0000313" key="6">
    <source>
        <dbReference type="Ensembl" id="ENSCPBP00000005551.1"/>
    </source>
</evidence>
<accession>A0A8C3FBG8</accession>
<organism evidence="6 7">
    <name type="scientific">Chrysemys picta bellii</name>
    <name type="common">Western painted turtle</name>
    <name type="synonym">Emys bellii</name>
    <dbReference type="NCBI Taxonomy" id="8478"/>
    <lineage>
        <taxon>Eukaryota</taxon>
        <taxon>Metazoa</taxon>
        <taxon>Chordata</taxon>
        <taxon>Craniata</taxon>
        <taxon>Vertebrata</taxon>
        <taxon>Euteleostomi</taxon>
        <taxon>Archelosauria</taxon>
        <taxon>Testudinata</taxon>
        <taxon>Testudines</taxon>
        <taxon>Cryptodira</taxon>
        <taxon>Durocryptodira</taxon>
        <taxon>Testudinoidea</taxon>
        <taxon>Emydidae</taxon>
        <taxon>Chrysemys</taxon>
    </lineage>
</organism>
<keyword evidence="1" id="KW-0547">Nucleotide-binding</keyword>